<keyword evidence="2" id="KW-0812">Transmembrane</keyword>
<dbReference type="HOGENOM" id="CLU_1704395_0_0_1"/>
<reference evidence="3 4" key="1">
    <citation type="submission" date="2014-04" db="EMBL/GenBank/DDBJ databases">
        <authorList>
            <consortium name="DOE Joint Genome Institute"/>
            <person name="Kuo A."/>
            <person name="Martino E."/>
            <person name="Perotto S."/>
            <person name="Kohler A."/>
            <person name="Nagy L.G."/>
            <person name="Floudas D."/>
            <person name="Copeland A."/>
            <person name="Barry K.W."/>
            <person name="Cichocki N."/>
            <person name="Veneault-Fourrey C."/>
            <person name="LaButti K."/>
            <person name="Lindquist E.A."/>
            <person name="Lipzen A."/>
            <person name="Lundell T."/>
            <person name="Morin E."/>
            <person name="Murat C."/>
            <person name="Sun H."/>
            <person name="Tunlid A."/>
            <person name="Henrissat B."/>
            <person name="Grigoriev I.V."/>
            <person name="Hibbett D.S."/>
            <person name="Martin F."/>
            <person name="Nordberg H.P."/>
            <person name="Cantor M.N."/>
            <person name="Hua S.X."/>
        </authorList>
    </citation>
    <scope>NUCLEOTIDE SEQUENCE [LARGE SCALE GENOMIC DNA]</scope>
    <source>
        <strain evidence="3 4">Zn</strain>
    </source>
</reference>
<keyword evidence="4" id="KW-1185">Reference proteome</keyword>
<evidence type="ECO:0000313" key="4">
    <source>
        <dbReference type="Proteomes" id="UP000054321"/>
    </source>
</evidence>
<feature type="compositionally biased region" description="Low complexity" evidence="1">
    <location>
        <begin position="1"/>
        <end position="11"/>
    </location>
</feature>
<keyword evidence="2" id="KW-0472">Membrane</keyword>
<reference evidence="4" key="2">
    <citation type="submission" date="2015-01" db="EMBL/GenBank/DDBJ databases">
        <title>Evolutionary Origins and Diversification of the Mycorrhizal Mutualists.</title>
        <authorList>
            <consortium name="DOE Joint Genome Institute"/>
            <consortium name="Mycorrhizal Genomics Consortium"/>
            <person name="Kohler A."/>
            <person name="Kuo A."/>
            <person name="Nagy L.G."/>
            <person name="Floudas D."/>
            <person name="Copeland A."/>
            <person name="Barry K.W."/>
            <person name="Cichocki N."/>
            <person name="Veneault-Fourrey C."/>
            <person name="LaButti K."/>
            <person name="Lindquist E.A."/>
            <person name="Lipzen A."/>
            <person name="Lundell T."/>
            <person name="Morin E."/>
            <person name="Murat C."/>
            <person name="Riley R."/>
            <person name="Ohm R."/>
            <person name="Sun H."/>
            <person name="Tunlid A."/>
            <person name="Henrissat B."/>
            <person name="Grigoriev I.V."/>
            <person name="Hibbett D.S."/>
            <person name="Martin F."/>
        </authorList>
    </citation>
    <scope>NUCLEOTIDE SEQUENCE [LARGE SCALE GENOMIC DNA]</scope>
    <source>
        <strain evidence="4">Zn</strain>
    </source>
</reference>
<dbReference type="OrthoDB" id="3560987at2759"/>
<evidence type="ECO:0000256" key="1">
    <source>
        <dbReference type="SAM" id="MobiDB-lite"/>
    </source>
</evidence>
<accession>A0A0C3DJ52</accession>
<name>A0A0C3DJ52_OIDMZ</name>
<organism evidence="3 4">
    <name type="scientific">Oidiodendron maius (strain Zn)</name>
    <dbReference type="NCBI Taxonomy" id="913774"/>
    <lineage>
        <taxon>Eukaryota</taxon>
        <taxon>Fungi</taxon>
        <taxon>Dikarya</taxon>
        <taxon>Ascomycota</taxon>
        <taxon>Pezizomycotina</taxon>
        <taxon>Leotiomycetes</taxon>
        <taxon>Leotiomycetes incertae sedis</taxon>
        <taxon>Myxotrichaceae</taxon>
        <taxon>Oidiodendron</taxon>
    </lineage>
</organism>
<dbReference type="Proteomes" id="UP000054321">
    <property type="component" value="Unassembled WGS sequence"/>
</dbReference>
<dbReference type="EMBL" id="KN832875">
    <property type="protein sequence ID" value="KIN02033.1"/>
    <property type="molecule type" value="Genomic_DNA"/>
</dbReference>
<protein>
    <submittedName>
        <fullName evidence="3">Uncharacterized protein</fullName>
    </submittedName>
</protein>
<proteinExistence type="predicted"/>
<sequence>MSSILSSGMASSKKEKHSANSRARRHSDGSHGKKRKKDRDGDTESVSSSSTDSAISEAKCPLRFILAGLIEPEDNGDEKKKGGCPLRRVQLWHVIPLCLLAILNLLLVIAALLGLACYRIILGVQGFMVNLAKVDLDSDPYVDNFGETDVRIIDVSGATTQLI</sequence>
<evidence type="ECO:0000313" key="3">
    <source>
        <dbReference type="EMBL" id="KIN02033.1"/>
    </source>
</evidence>
<feature type="region of interest" description="Disordered" evidence="1">
    <location>
        <begin position="1"/>
        <end position="52"/>
    </location>
</feature>
<dbReference type="AlphaFoldDB" id="A0A0C3DJ52"/>
<gene>
    <name evidence="3" type="ORF">OIDMADRAFT_53550</name>
</gene>
<keyword evidence="2" id="KW-1133">Transmembrane helix</keyword>
<evidence type="ECO:0000256" key="2">
    <source>
        <dbReference type="SAM" id="Phobius"/>
    </source>
</evidence>
<dbReference type="InParanoid" id="A0A0C3DJ52"/>
<feature type="transmembrane region" description="Helical" evidence="2">
    <location>
        <begin position="97"/>
        <end position="121"/>
    </location>
</feature>